<proteinExistence type="predicted"/>
<evidence type="ECO:0000313" key="3">
    <source>
        <dbReference type="Proteomes" id="UP000663845"/>
    </source>
</evidence>
<name>A0A815ICK9_9BILA</name>
<gene>
    <name evidence="2" type="ORF">JYZ213_LOCUS35700</name>
</gene>
<reference evidence="2" key="1">
    <citation type="submission" date="2021-02" db="EMBL/GenBank/DDBJ databases">
        <authorList>
            <person name="Nowell W R."/>
        </authorList>
    </citation>
    <scope>NUCLEOTIDE SEQUENCE</scope>
</reference>
<protein>
    <submittedName>
        <fullName evidence="2">Uncharacterized protein</fullName>
    </submittedName>
</protein>
<accession>A0A815ICK9</accession>
<comment type="caution">
    <text evidence="2">The sequence shown here is derived from an EMBL/GenBank/DDBJ whole genome shotgun (WGS) entry which is preliminary data.</text>
</comment>
<sequence length="20" mass="2176">IENQKPNNSLATGGGWFNTK</sequence>
<dbReference type="AlphaFoldDB" id="A0A815ICK9"/>
<organism evidence="2 3">
    <name type="scientific">Adineta steineri</name>
    <dbReference type="NCBI Taxonomy" id="433720"/>
    <lineage>
        <taxon>Eukaryota</taxon>
        <taxon>Metazoa</taxon>
        <taxon>Spiralia</taxon>
        <taxon>Gnathifera</taxon>
        <taxon>Rotifera</taxon>
        <taxon>Eurotatoria</taxon>
        <taxon>Bdelloidea</taxon>
        <taxon>Adinetida</taxon>
        <taxon>Adinetidae</taxon>
        <taxon>Adineta</taxon>
    </lineage>
</organism>
<dbReference type="EMBL" id="CAJNOG010000813">
    <property type="protein sequence ID" value="CAF1363220.1"/>
    <property type="molecule type" value="Genomic_DNA"/>
</dbReference>
<feature type="non-terminal residue" evidence="2">
    <location>
        <position position="1"/>
    </location>
</feature>
<feature type="region of interest" description="Disordered" evidence="1">
    <location>
        <begin position="1"/>
        <end position="20"/>
    </location>
</feature>
<dbReference type="Proteomes" id="UP000663845">
    <property type="component" value="Unassembled WGS sequence"/>
</dbReference>
<evidence type="ECO:0000313" key="2">
    <source>
        <dbReference type="EMBL" id="CAF1363220.1"/>
    </source>
</evidence>
<feature type="compositionally biased region" description="Polar residues" evidence="1">
    <location>
        <begin position="1"/>
        <end position="11"/>
    </location>
</feature>
<evidence type="ECO:0000256" key="1">
    <source>
        <dbReference type="SAM" id="MobiDB-lite"/>
    </source>
</evidence>